<dbReference type="Gene3D" id="3.30.1490.100">
    <property type="entry name" value="DNA polymerase, Y-family, little finger domain"/>
    <property type="match status" value="1"/>
</dbReference>
<evidence type="ECO:0000313" key="6">
    <source>
        <dbReference type="Proteomes" id="UP000712007"/>
    </source>
</evidence>
<keyword evidence="2" id="KW-0227">DNA damage</keyword>
<dbReference type="PANTHER" id="PTHR11076:SF33">
    <property type="entry name" value="DNA POLYMERASE KAPPA"/>
    <property type="match status" value="1"/>
</dbReference>
<dbReference type="Gene3D" id="3.30.70.270">
    <property type="match status" value="1"/>
</dbReference>
<protein>
    <submittedName>
        <fullName evidence="5">Y-family DNA polymerase</fullName>
    </submittedName>
</protein>
<dbReference type="InterPro" id="IPR043128">
    <property type="entry name" value="Rev_trsase/Diguanyl_cyclase"/>
</dbReference>
<accession>A0A940DJ29</accession>
<reference evidence="5" key="2">
    <citation type="journal article" date="2021" name="PeerJ">
        <title>Extensive microbial diversity within the chicken gut microbiome revealed by metagenomics and culture.</title>
        <authorList>
            <person name="Gilroy R."/>
            <person name="Ravi A."/>
            <person name="Getino M."/>
            <person name="Pursley I."/>
            <person name="Horton D.L."/>
            <person name="Alikhan N.F."/>
            <person name="Baker D."/>
            <person name="Gharbi K."/>
            <person name="Hall N."/>
            <person name="Watson M."/>
            <person name="Adriaenssens E.M."/>
            <person name="Foster-Nyarko E."/>
            <person name="Jarju S."/>
            <person name="Secka A."/>
            <person name="Antonio M."/>
            <person name="Oren A."/>
            <person name="Chaudhuri R.R."/>
            <person name="La Ragione R."/>
            <person name="Hildebrand F."/>
            <person name="Pallen M.J."/>
        </authorList>
    </citation>
    <scope>NUCLEOTIDE SEQUENCE</scope>
    <source>
        <strain evidence="5">3924</strain>
    </source>
</reference>
<feature type="domain" description="UmuC" evidence="4">
    <location>
        <begin position="4"/>
        <end position="190"/>
    </location>
</feature>
<evidence type="ECO:0000256" key="1">
    <source>
        <dbReference type="ARBA" id="ARBA00010945"/>
    </source>
</evidence>
<dbReference type="InterPro" id="IPR017961">
    <property type="entry name" value="DNA_pol_Y-fam_little_finger"/>
</dbReference>
<evidence type="ECO:0000259" key="4">
    <source>
        <dbReference type="PROSITE" id="PS50173"/>
    </source>
</evidence>
<comment type="similarity">
    <text evidence="1">Belongs to the DNA polymerase type-Y family.</text>
</comment>
<organism evidence="5 6">
    <name type="scientific">Candidatus Aphodosoma intestinipullorum</name>
    <dbReference type="NCBI Taxonomy" id="2840674"/>
    <lineage>
        <taxon>Bacteria</taxon>
        <taxon>Pseudomonadati</taxon>
        <taxon>Bacteroidota</taxon>
        <taxon>Bacteroidia</taxon>
        <taxon>Bacteroidales</taxon>
        <taxon>Candidatus Aphodosoma</taxon>
    </lineage>
</organism>
<dbReference type="GO" id="GO:0006281">
    <property type="term" value="P:DNA repair"/>
    <property type="evidence" value="ECO:0007669"/>
    <property type="project" value="InterPro"/>
</dbReference>
<dbReference type="Pfam" id="PF13438">
    <property type="entry name" value="DUF4113"/>
    <property type="match status" value="1"/>
</dbReference>
<dbReference type="InterPro" id="IPR025188">
    <property type="entry name" value="DUF4113"/>
</dbReference>
<proteinExistence type="inferred from homology"/>
<name>A0A940DJ29_9BACT</name>
<dbReference type="InterPro" id="IPR036775">
    <property type="entry name" value="DNA_pol_Y-fam_lit_finger_sf"/>
</dbReference>
<sequence>MSLFALVDCNNFFVSCERIFRPDLNGRPVVVLSSNDGCVIARSNEAKAAGVPMGAPAYQYREVFDKYGVTIFSSNFEIYSDISARVMSILSSYTPDLEMYSIDEAFLDLSGMAGEPDLEALGRKIRRHVMKWVGVPVSVGFAPTKALAKVATHIAKKFPQRTGGVYSIDSEEKRVKALKWMPVEEVWGIGRRHARMLADMGVRRAYDFTTMSDGFVKERMSVTGLRLKMELEGQSVIEMDRVQSRKNLTVSRTFETPITDFGELRERITAFAVTAARKLRRQRSLARSAVVYIRTNYHNARVAQYSANRMVRFDFDTNSDIEIVKYVVKALEEIYRKGYGIKKAGVTLMEFTDEYAHQLSMFDGRDTRHIELMKVIDRVNGEYGKSSLRLASQAGGLRMKLKQENLSPNYTTDIKDIIVVHAEE</sequence>
<dbReference type="Gene3D" id="3.40.1170.60">
    <property type="match status" value="1"/>
</dbReference>
<dbReference type="InterPro" id="IPR043502">
    <property type="entry name" value="DNA/RNA_pol_sf"/>
</dbReference>
<dbReference type="GO" id="GO:0003887">
    <property type="term" value="F:DNA-directed DNA polymerase activity"/>
    <property type="evidence" value="ECO:0007669"/>
    <property type="project" value="UniProtKB-KW"/>
</dbReference>
<evidence type="ECO:0000256" key="3">
    <source>
        <dbReference type="ARBA" id="ARBA00023236"/>
    </source>
</evidence>
<dbReference type="Pfam" id="PF11799">
    <property type="entry name" value="IMS_C"/>
    <property type="match status" value="1"/>
</dbReference>
<dbReference type="GO" id="GO:0042276">
    <property type="term" value="P:error-prone translesion synthesis"/>
    <property type="evidence" value="ECO:0007669"/>
    <property type="project" value="TreeGrafter"/>
</dbReference>
<dbReference type="EMBL" id="JADIMV010000042">
    <property type="protein sequence ID" value="MBO8439448.1"/>
    <property type="molecule type" value="Genomic_DNA"/>
</dbReference>
<keyword evidence="2" id="KW-0741">SOS mutagenesis</keyword>
<evidence type="ECO:0000256" key="2">
    <source>
        <dbReference type="ARBA" id="ARBA00023199"/>
    </source>
</evidence>
<dbReference type="GO" id="GO:0009432">
    <property type="term" value="P:SOS response"/>
    <property type="evidence" value="ECO:0007669"/>
    <property type="project" value="UniProtKB-KW"/>
</dbReference>
<dbReference type="AlphaFoldDB" id="A0A940DJ29"/>
<dbReference type="SUPFAM" id="SSF56672">
    <property type="entry name" value="DNA/RNA polymerases"/>
    <property type="match status" value="1"/>
</dbReference>
<dbReference type="SUPFAM" id="SSF100879">
    <property type="entry name" value="Lesion bypass DNA polymerase (Y-family), little finger domain"/>
    <property type="match status" value="1"/>
</dbReference>
<dbReference type="InterPro" id="IPR001126">
    <property type="entry name" value="UmuC"/>
</dbReference>
<dbReference type="Pfam" id="PF00817">
    <property type="entry name" value="IMS"/>
    <property type="match status" value="1"/>
</dbReference>
<dbReference type="PANTHER" id="PTHR11076">
    <property type="entry name" value="DNA REPAIR POLYMERASE UMUC / TRANSFERASE FAMILY MEMBER"/>
    <property type="match status" value="1"/>
</dbReference>
<evidence type="ECO:0000313" key="5">
    <source>
        <dbReference type="EMBL" id="MBO8439448.1"/>
    </source>
</evidence>
<dbReference type="Proteomes" id="UP000712007">
    <property type="component" value="Unassembled WGS sequence"/>
</dbReference>
<dbReference type="CDD" id="cd01700">
    <property type="entry name" value="PolY_Pol_V_umuC"/>
    <property type="match status" value="1"/>
</dbReference>
<keyword evidence="3" id="KW-0742">SOS response</keyword>
<comment type="caution">
    <text evidence="5">The sequence shown here is derived from an EMBL/GenBank/DDBJ whole genome shotgun (WGS) entry which is preliminary data.</text>
</comment>
<reference evidence="5" key="1">
    <citation type="submission" date="2020-10" db="EMBL/GenBank/DDBJ databases">
        <authorList>
            <person name="Gilroy R."/>
        </authorList>
    </citation>
    <scope>NUCLEOTIDE SEQUENCE</scope>
    <source>
        <strain evidence="5">3924</strain>
    </source>
</reference>
<gene>
    <name evidence="5" type="ORF">IAC51_02235</name>
</gene>
<dbReference type="GO" id="GO:0003684">
    <property type="term" value="F:damaged DNA binding"/>
    <property type="evidence" value="ECO:0007669"/>
    <property type="project" value="InterPro"/>
</dbReference>
<dbReference type="PROSITE" id="PS50173">
    <property type="entry name" value="UMUC"/>
    <property type="match status" value="1"/>
</dbReference>
<dbReference type="InterPro" id="IPR050116">
    <property type="entry name" value="DNA_polymerase-Y"/>
</dbReference>